<dbReference type="InterPro" id="IPR003709">
    <property type="entry name" value="VanY-like_core_dom"/>
</dbReference>
<dbReference type="CDD" id="cd14847">
    <property type="entry name" value="DD-carboxypeptidase_like"/>
    <property type="match status" value="1"/>
</dbReference>
<gene>
    <name evidence="2" type="ORF">ACFO3I_16810</name>
</gene>
<dbReference type="Proteomes" id="UP001595962">
    <property type="component" value="Unassembled WGS sequence"/>
</dbReference>
<keyword evidence="3" id="KW-1185">Reference proteome</keyword>
<proteinExistence type="predicted"/>
<dbReference type="InterPro" id="IPR009045">
    <property type="entry name" value="Zn_M74/Hedgehog-like"/>
</dbReference>
<dbReference type="RefSeq" id="WP_377335975.1">
    <property type="nucleotide sequence ID" value="NZ_JBHSGB010000017.1"/>
</dbReference>
<sequence>MSQHRPASLVFDTPDQLSRWLTGRDDGHLQQFDEKHRLTAATAQAFVLMQQQARLDGIELALVSSYRSFAQQQRIWLAKYQGQRPVYDQQQQLVAMHSLDAEAKIRAILLYSALPGASRHHWGTDFDLYDKAAVAADYQVQLLDSEYNSGGPFYPLHLWLEQHAADFGFFRPYRQDTGGVAQELWHLSYAPEASPLLDAFELWMLQDAIRQSELPEQELLLALLPELMQRYVKSICQES</sequence>
<dbReference type="SUPFAM" id="SSF55166">
    <property type="entry name" value="Hedgehog/DD-peptidase"/>
    <property type="match status" value="1"/>
</dbReference>
<dbReference type="PANTHER" id="PTHR34385:SF1">
    <property type="entry name" value="PEPTIDOGLYCAN L-ALANYL-D-GLUTAMATE ENDOPEPTIDASE CWLK"/>
    <property type="match status" value="1"/>
</dbReference>
<organism evidence="2 3">
    <name type="scientific">Rheinheimera marina</name>
    <dbReference type="NCBI Taxonomy" id="1774958"/>
    <lineage>
        <taxon>Bacteria</taxon>
        <taxon>Pseudomonadati</taxon>
        <taxon>Pseudomonadota</taxon>
        <taxon>Gammaproteobacteria</taxon>
        <taxon>Chromatiales</taxon>
        <taxon>Chromatiaceae</taxon>
        <taxon>Rheinheimera</taxon>
    </lineage>
</organism>
<accession>A0ABV9JR10</accession>
<dbReference type="EMBL" id="JBHSGB010000017">
    <property type="protein sequence ID" value="MFC4656682.1"/>
    <property type="molecule type" value="Genomic_DNA"/>
</dbReference>
<dbReference type="Pfam" id="PF02557">
    <property type="entry name" value="VanY"/>
    <property type="match status" value="1"/>
</dbReference>
<evidence type="ECO:0000313" key="2">
    <source>
        <dbReference type="EMBL" id="MFC4656682.1"/>
    </source>
</evidence>
<name>A0ABV9JR10_9GAMM</name>
<dbReference type="PANTHER" id="PTHR34385">
    <property type="entry name" value="D-ALANYL-D-ALANINE CARBOXYPEPTIDASE"/>
    <property type="match status" value="1"/>
</dbReference>
<evidence type="ECO:0000313" key="3">
    <source>
        <dbReference type="Proteomes" id="UP001595962"/>
    </source>
</evidence>
<dbReference type="InterPro" id="IPR052179">
    <property type="entry name" value="DD-CPase-like"/>
</dbReference>
<dbReference type="Gene3D" id="3.30.1380.10">
    <property type="match status" value="1"/>
</dbReference>
<reference evidence="3" key="1">
    <citation type="journal article" date="2019" name="Int. J. Syst. Evol. Microbiol.">
        <title>The Global Catalogue of Microorganisms (GCM) 10K type strain sequencing project: providing services to taxonomists for standard genome sequencing and annotation.</title>
        <authorList>
            <consortium name="The Broad Institute Genomics Platform"/>
            <consortium name="The Broad Institute Genome Sequencing Center for Infectious Disease"/>
            <person name="Wu L."/>
            <person name="Ma J."/>
        </authorList>
    </citation>
    <scope>NUCLEOTIDE SEQUENCE [LARGE SCALE GENOMIC DNA]</scope>
    <source>
        <strain evidence="3">DT28</strain>
    </source>
</reference>
<evidence type="ECO:0000259" key="1">
    <source>
        <dbReference type="Pfam" id="PF02557"/>
    </source>
</evidence>
<protein>
    <submittedName>
        <fullName evidence="2">M15 family metallopeptidase</fullName>
    </submittedName>
</protein>
<comment type="caution">
    <text evidence="2">The sequence shown here is derived from an EMBL/GenBank/DDBJ whole genome shotgun (WGS) entry which is preliminary data.</text>
</comment>
<feature type="domain" description="D-alanyl-D-alanine carboxypeptidase-like core" evidence="1">
    <location>
        <begin position="36"/>
        <end position="191"/>
    </location>
</feature>